<evidence type="ECO:0000313" key="1">
    <source>
        <dbReference type="EMBL" id="GBP45811.1"/>
    </source>
</evidence>
<comment type="caution">
    <text evidence="1">The sequence shown here is derived from an EMBL/GenBank/DDBJ whole genome shotgun (WGS) entry which is preliminary data.</text>
</comment>
<dbReference type="AlphaFoldDB" id="A0A4C1W429"/>
<sequence length="99" mass="11026">MRQIQLVYAVVRARLSQELLYSAVRLNFASLERVEHGDRNIFTVEPGAFRGAAAGRGGAGVRSIPVLCFHPLTSAETSEKIFFRRSTKNIYENFAFGSC</sequence>
<dbReference type="Proteomes" id="UP000299102">
    <property type="component" value="Unassembled WGS sequence"/>
</dbReference>
<evidence type="ECO:0000313" key="2">
    <source>
        <dbReference type="Proteomes" id="UP000299102"/>
    </source>
</evidence>
<reference evidence="1 2" key="1">
    <citation type="journal article" date="2019" name="Commun. Biol.">
        <title>The bagworm genome reveals a unique fibroin gene that provides high tensile strength.</title>
        <authorList>
            <person name="Kono N."/>
            <person name="Nakamura H."/>
            <person name="Ohtoshi R."/>
            <person name="Tomita M."/>
            <person name="Numata K."/>
            <person name="Arakawa K."/>
        </authorList>
    </citation>
    <scope>NUCLEOTIDE SEQUENCE [LARGE SCALE GENOMIC DNA]</scope>
</reference>
<dbReference type="EMBL" id="BGZK01000472">
    <property type="protein sequence ID" value="GBP45811.1"/>
    <property type="molecule type" value="Genomic_DNA"/>
</dbReference>
<keyword evidence="2" id="KW-1185">Reference proteome</keyword>
<accession>A0A4C1W429</accession>
<organism evidence="1 2">
    <name type="scientific">Eumeta variegata</name>
    <name type="common">Bagworm moth</name>
    <name type="synonym">Eumeta japonica</name>
    <dbReference type="NCBI Taxonomy" id="151549"/>
    <lineage>
        <taxon>Eukaryota</taxon>
        <taxon>Metazoa</taxon>
        <taxon>Ecdysozoa</taxon>
        <taxon>Arthropoda</taxon>
        <taxon>Hexapoda</taxon>
        <taxon>Insecta</taxon>
        <taxon>Pterygota</taxon>
        <taxon>Neoptera</taxon>
        <taxon>Endopterygota</taxon>
        <taxon>Lepidoptera</taxon>
        <taxon>Glossata</taxon>
        <taxon>Ditrysia</taxon>
        <taxon>Tineoidea</taxon>
        <taxon>Psychidae</taxon>
        <taxon>Oiketicinae</taxon>
        <taxon>Eumeta</taxon>
    </lineage>
</organism>
<name>A0A4C1W429_EUMVA</name>
<proteinExistence type="predicted"/>
<protein>
    <submittedName>
        <fullName evidence="1">Uncharacterized protein</fullName>
    </submittedName>
</protein>
<gene>
    <name evidence="1" type="ORF">EVAR_27518_1</name>
</gene>